<dbReference type="EMBL" id="CP013235">
    <property type="protein sequence ID" value="AMP11500.1"/>
    <property type="molecule type" value="Genomic_DNA"/>
</dbReference>
<evidence type="ECO:0000313" key="7">
    <source>
        <dbReference type="EMBL" id="AMP11500.1"/>
    </source>
</evidence>
<reference evidence="7 8" key="1">
    <citation type="submission" date="2015-11" db="EMBL/GenBank/DDBJ databases">
        <title>Exploring the genomic traits of fungus-feeding bacterial genus Collimonas.</title>
        <authorList>
            <person name="Song C."/>
            <person name="Schmidt R."/>
            <person name="de Jager V."/>
            <person name="Krzyzanowska D."/>
            <person name="Jongedijk E."/>
            <person name="Cankar K."/>
            <person name="Beekwilder J."/>
            <person name="van Veen A."/>
            <person name="de Boer W."/>
            <person name="van Veen J.A."/>
            <person name="Garbeva P."/>
        </authorList>
    </citation>
    <scope>NUCLEOTIDE SEQUENCE [LARGE SCALE GENOMIC DNA]</scope>
    <source>
        <strain evidence="7 8">Ter282</strain>
    </source>
</reference>
<feature type="domain" description="OmpA-like" evidence="6">
    <location>
        <begin position="102"/>
        <end position="226"/>
    </location>
</feature>
<feature type="chain" id="PRO_5007277224" evidence="5">
    <location>
        <begin position="25"/>
        <end position="226"/>
    </location>
</feature>
<name>A0A127PV43_9BURK</name>
<dbReference type="CDD" id="cd07185">
    <property type="entry name" value="OmpA_C-like"/>
    <property type="match status" value="1"/>
</dbReference>
<dbReference type="PROSITE" id="PS51123">
    <property type="entry name" value="OMPA_2"/>
    <property type="match status" value="1"/>
</dbReference>
<keyword evidence="3" id="KW-0998">Cell outer membrane</keyword>
<accession>A0A127PV43</accession>
<dbReference type="SUPFAM" id="SSF103088">
    <property type="entry name" value="OmpA-like"/>
    <property type="match status" value="1"/>
</dbReference>
<evidence type="ECO:0000313" key="8">
    <source>
        <dbReference type="Proteomes" id="UP000071778"/>
    </source>
</evidence>
<dbReference type="InterPro" id="IPR006664">
    <property type="entry name" value="OMP_bac"/>
</dbReference>
<dbReference type="OrthoDB" id="1149075at2"/>
<proteinExistence type="predicted"/>
<protein>
    <submittedName>
        <fullName evidence="7">OmpA family protein</fullName>
    </submittedName>
</protein>
<keyword evidence="2 4" id="KW-0472">Membrane</keyword>
<evidence type="ECO:0000256" key="5">
    <source>
        <dbReference type="SAM" id="SignalP"/>
    </source>
</evidence>
<dbReference type="InterPro" id="IPR050330">
    <property type="entry name" value="Bact_OuterMem_StrucFunc"/>
</dbReference>
<evidence type="ECO:0000256" key="4">
    <source>
        <dbReference type="PROSITE-ProRule" id="PRU00473"/>
    </source>
</evidence>
<sequence>MRHIIALSLLLGSALGFAANSSFAQTTDVQAATEKSAYLQDGRGPIVRSQDGLCWRSGYWEQNDAVTGCDGTLTPPVMKAIAPALAENPLVANTEKVPAAIVAQCNVTLSSDQTFSFGKATLTKIAKQRIDQEIIGKLTNFCGSGTIIVTGYTDRIGSAKYNQKLSKQRATSVAAYLKSKGISNRIDVVGAGESDPVSSCSKKLSHKRLIDCLSPDRRVVIKMQGN</sequence>
<dbReference type="Pfam" id="PF00691">
    <property type="entry name" value="OmpA"/>
    <property type="match status" value="1"/>
</dbReference>
<evidence type="ECO:0000256" key="2">
    <source>
        <dbReference type="ARBA" id="ARBA00023136"/>
    </source>
</evidence>
<feature type="signal peptide" evidence="5">
    <location>
        <begin position="1"/>
        <end position="24"/>
    </location>
</feature>
<dbReference type="PANTHER" id="PTHR30329:SF21">
    <property type="entry name" value="LIPOPROTEIN YIAD-RELATED"/>
    <property type="match status" value="1"/>
</dbReference>
<evidence type="ECO:0000256" key="1">
    <source>
        <dbReference type="ARBA" id="ARBA00004442"/>
    </source>
</evidence>
<dbReference type="PATRIC" id="fig|279058.17.peg.4140"/>
<dbReference type="AlphaFoldDB" id="A0A127PV43"/>
<dbReference type="InterPro" id="IPR006665">
    <property type="entry name" value="OmpA-like"/>
</dbReference>
<dbReference type="Gene3D" id="3.30.1330.60">
    <property type="entry name" value="OmpA-like domain"/>
    <property type="match status" value="1"/>
</dbReference>
<keyword evidence="5" id="KW-0732">Signal</keyword>
<dbReference type="RefSeq" id="WP_061534479.1">
    <property type="nucleotide sequence ID" value="NZ_CP013233.1"/>
</dbReference>
<gene>
    <name evidence="7" type="ORF">CAter282_3822</name>
</gene>
<dbReference type="InterPro" id="IPR036737">
    <property type="entry name" value="OmpA-like_sf"/>
</dbReference>
<evidence type="ECO:0000256" key="3">
    <source>
        <dbReference type="ARBA" id="ARBA00023237"/>
    </source>
</evidence>
<dbReference type="PANTHER" id="PTHR30329">
    <property type="entry name" value="STATOR ELEMENT OF FLAGELLAR MOTOR COMPLEX"/>
    <property type="match status" value="1"/>
</dbReference>
<evidence type="ECO:0000259" key="6">
    <source>
        <dbReference type="PROSITE" id="PS51123"/>
    </source>
</evidence>
<dbReference type="Proteomes" id="UP000071778">
    <property type="component" value="Chromosome"/>
</dbReference>
<dbReference type="PRINTS" id="PR01021">
    <property type="entry name" value="OMPADOMAIN"/>
</dbReference>
<dbReference type="GO" id="GO:0009279">
    <property type="term" value="C:cell outer membrane"/>
    <property type="evidence" value="ECO:0007669"/>
    <property type="project" value="UniProtKB-SubCell"/>
</dbReference>
<organism evidence="7 8">
    <name type="scientific">Collimonas arenae</name>
    <dbReference type="NCBI Taxonomy" id="279058"/>
    <lineage>
        <taxon>Bacteria</taxon>
        <taxon>Pseudomonadati</taxon>
        <taxon>Pseudomonadota</taxon>
        <taxon>Betaproteobacteria</taxon>
        <taxon>Burkholderiales</taxon>
        <taxon>Oxalobacteraceae</taxon>
        <taxon>Collimonas</taxon>
    </lineage>
</organism>
<comment type="subcellular location">
    <subcellularLocation>
        <location evidence="1">Cell outer membrane</location>
    </subcellularLocation>
</comment>
<keyword evidence="8" id="KW-1185">Reference proteome</keyword>